<name>A0ABS5W396_9SPHN</name>
<dbReference type="InterPro" id="IPR037401">
    <property type="entry name" value="SnoaL-like"/>
</dbReference>
<dbReference type="Gene3D" id="3.10.450.50">
    <property type="match status" value="2"/>
</dbReference>
<feature type="chain" id="PRO_5047291106" evidence="1">
    <location>
        <begin position="21"/>
        <end position="337"/>
    </location>
</feature>
<accession>A0ABS5W396</accession>
<feature type="domain" description="SnoaL-like" evidence="2">
    <location>
        <begin position="189"/>
        <end position="315"/>
    </location>
</feature>
<evidence type="ECO:0000313" key="4">
    <source>
        <dbReference type="Proteomes" id="UP000811255"/>
    </source>
</evidence>
<organism evidence="3 4">
    <name type="scientific">Croceibacterium selenioxidans</name>
    <dbReference type="NCBI Taxonomy" id="2838833"/>
    <lineage>
        <taxon>Bacteria</taxon>
        <taxon>Pseudomonadati</taxon>
        <taxon>Pseudomonadota</taxon>
        <taxon>Alphaproteobacteria</taxon>
        <taxon>Sphingomonadales</taxon>
        <taxon>Erythrobacteraceae</taxon>
        <taxon>Croceibacterium</taxon>
    </lineage>
</organism>
<evidence type="ECO:0000256" key="1">
    <source>
        <dbReference type="SAM" id="SignalP"/>
    </source>
</evidence>
<sequence>MHHRFVFAVALMALPSVALGQGTLEQRVERMEAESDIRRILVEYGAYLDARDYAGYAGLFAADGEWIGGFGKFTGPEAIRKMLEDGLGKPEPGFVNKANFHMLTNPLIEIDGNRARVISKYLFWSRSPDDRPTPLMAGRYEDEFVRENGKWKIARRTTWGEIPFSDPNEPPSAQGPNLAVRSNDARLRAVEDQLAIQRVLVEYSARLDARDFDGYAALFARQGTWQNGNTVRRGREEIKAMLVGLFGAPAPGFVNREDYHLVSNPQVDVDGDHATARSRHLLIMRGNDGEPTPELAGLYEDEFIREDGQWKILRRIDNPIMPTREEWLKEMEARRAR</sequence>
<dbReference type="Pfam" id="PF13577">
    <property type="entry name" value="SnoaL_4"/>
    <property type="match status" value="2"/>
</dbReference>
<protein>
    <submittedName>
        <fullName evidence="3">Nuclear transport factor 2 family protein</fullName>
    </submittedName>
</protein>
<feature type="signal peptide" evidence="1">
    <location>
        <begin position="1"/>
        <end position="20"/>
    </location>
</feature>
<comment type="caution">
    <text evidence="3">The sequence shown here is derived from an EMBL/GenBank/DDBJ whole genome shotgun (WGS) entry which is preliminary data.</text>
</comment>
<dbReference type="RefSeq" id="WP_214535569.1">
    <property type="nucleotide sequence ID" value="NZ_JAHFVK010000001.1"/>
</dbReference>
<proteinExistence type="predicted"/>
<feature type="domain" description="SnoaL-like" evidence="2">
    <location>
        <begin position="29"/>
        <end position="157"/>
    </location>
</feature>
<evidence type="ECO:0000259" key="2">
    <source>
        <dbReference type="Pfam" id="PF13577"/>
    </source>
</evidence>
<reference evidence="3 4" key="1">
    <citation type="submission" date="2021-05" db="EMBL/GenBank/DDBJ databases">
        <title>Croceibacterium sp. LX-88 genome sequence.</title>
        <authorList>
            <person name="Luo X."/>
        </authorList>
    </citation>
    <scope>NUCLEOTIDE SEQUENCE [LARGE SCALE GENOMIC DNA]</scope>
    <source>
        <strain evidence="3 4">LX-88</strain>
    </source>
</reference>
<gene>
    <name evidence="3" type="ORF">KK137_07805</name>
</gene>
<dbReference type="EMBL" id="JAHFVK010000001">
    <property type="protein sequence ID" value="MBT2134231.1"/>
    <property type="molecule type" value="Genomic_DNA"/>
</dbReference>
<dbReference type="SUPFAM" id="SSF54427">
    <property type="entry name" value="NTF2-like"/>
    <property type="match status" value="2"/>
</dbReference>
<evidence type="ECO:0000313" key="3">
    <source>
        <dbReference type="EMBL" id="MBT2134231.1"/>
    </source>
</evidence>
<dbReference type="Proteomes" id="UP000811255">
    <property type="component" value="Unassembled WGS sequence"/>
</dbReference>
<keyword evidence="1" id="KW-0732">Signal</keyword>
<keyword evidence="4" id="KW-1185">Reference proteome</keyword>
<dbReference type="CDD" id="cd00531">
    <property type="entry name" value="NTF2_like"/>
    <property type="match status" value="2"/>
</dbReference>
<dbReference type="InterPro" id="IPR032710">
    <property type="entry name" value="NTF2-like_dom_sf"/>
</dbReference>